<keyword evidence="2" id="KW-1185">Reference proteome</keyword>
<organism evidence="1 2">
    <name type="scientific">Smittium culicis</name>
    <dbReference type="NCBI Taxonomy" id="133412"/>
    <lineage>
        <taxon>Eukaryota</taxon>
        <taxon>Fungi</taxon>
        <taxon>Fungi incertae sedis</taxon>
        <taxon>Zoopagomycota</taxon>
        <taxon>Kickxellomycotina</taxon>
        <taxon>Harpellomycetes</taxon>
        <taxon>Harpellales</taxon>
        <taxon>Legeriomycetaceae</taxon>
        <taxon>Smittium</taxon>
    </lineage>
</organism>
<name>A0A1R1XW98_9FUNG</name>
<proteinExistence type="predicted"/>
<protein>
    <submittedName>
        <fullName evidence="1">Uncharacterized protein</fullName>
    </submittedName>
</protein>
<evidence type="ECO:0000313" key="2">
    <source>
        <dbReference type="Proteomes" id="UP000187283"/>
    </source>
</evidence>
<evidence type="ECO:0000313" key="1">
    <source>
        <dbReference type="EMBL" id="OMJ18941.1"/>
    </source>
</evidence>
<accession>A0A1R1XW98</accession>
<dbReference type="EMBL" id="LSSN01001616">
    <property type="protein sequence ID" value="OMJ18941.1"/>
    <property type="molecule type" value="Genomic_DNA"/>
</dbReference>
<dbReference type="Proteomes" id="UP000187283">
    <property type="component" value="Unassembled WGS sequence"/>
</dbReference>
<dbReference type="OrthoDB" id="19439at2759"/>
<dbReference type="STRING" id="133412.A0A1R1XW98"/>
<dbReference type="Gene3D" id="3.30.780.10">
    <property type="entry name" value="SUI1-like domain"/>
    <property type="match status" value="1"/>
</dbReference>
<dbReference type="AlphaFoldDB" id="A0A1R1XW98"/>
<comment type="caution">
    <text evidence="1">The sequence shown here is derived from an EMBL/GenBank/DDBJ whole genome shotgun (WGS) entry which is preliminary data.</text>
</comment>
<sequence>MFPISQSISKISNSSIQLCRQITIRPLSTIKVSDQTTTEGDLNALKSELDPLFGKENVSIKKINNSILIKGICSREVRQFLFKKGF</sequence>
<reference evidence="1 2" key="1">
    <citation type="submission" date="2017-01" db="EMBL/GenBank/DDBJ databases">
        <authorList>
            <person name="Mah S.A."/>
            <person name="Swanson W.J."/>
            <person name="Moy G.W."/>
            <person name="Vacquier V.D."/>
        </authorList>
    </citation>
    <scope>NUCLEOTIDE SEQUENCE [LARGE SCALE GENOMIC DNA]</scope>
    <source>
        <strain evidence="1 2">GSMNP</strain>
    </source>
</reference>
<gene>
    <name evidence="1" type="ORF">AYI70_g5037</name>
</gene>